<comment type="caution">
    <text evidence="2">The sequence shown here is derived from an EMBL/GenBank/DDBJ whole genome shotgun (WGS) entry which is preliminary data.</text>
</comment>
<name>A0ABS7WU00_9BACT</name>
<gene>
    <name evidence="2" type="ORF">AVCANL283_06735</name>
</gene>
<evidence type="ECO:0000313" key="2">
    <source>
        <dbReference type="EMBL" id="MBZ7987792.1"/>
    </source>
</evidence>
<dbReference type="Pfam" id="PF18712">
    <property type="entry name" value="DUF5644"/>
    <property type="match status" value="1"/>
</dbReference>
<dbReference type="InterPro" id="IPR041543">
    <property type="entry name" value="DUF5644"/>
</dbReference>
<dbReference type="Gene3D" id="1.10.1060.20">
    <property type="match status" value="1"/>
</dbReference>
<keyword evidence="3" id="KW-1185">Reference proteome</keyword>
<reference evidence="2 3" key="1">
    <citation type="submission" date="2020-07" db="EMBL/GenBank/DDBJ databases">
        <title>Transfer of Campylobacter canadensis to the novel genus Avispirillum gen. nov., that also includes two novel species recovered from migratory waterfowl: Avispirillum anseris sp. nov. and Avispirillum brantae sp. nov.</title>
        <authorList>
            <person name="Miller W.G."/>
            <person name="Chapman M.H."/>
            <person name="Yee E."/>
            <person name="Inglis G.D."/>
        </authorList>
    </citation>
    <scope>NUCLEOTIDE SEQUENCE [LARGE SCALE GENOMIC DNA]</scope>
    <source>
        <strain evidence="2 3">L283</strain>
    </source>
</reference>
<accession>A0ABS7WU00</accession>
<protein>
    <submittedName>
        <fullName evidence="2">DUF5644 domain-containing protein</fullName>
    </submittedName>
</protein>
<proteinExistence type="predicted"/>
<sequence length="207" mass="25037">MKKIIFRIFRFDAKRDYEFYLKPYEISKEDILDTFTLFDILKIIKEQDMYFNLPKTTNYVRIENKIISLNTNVLELINSFGDDISIYAISEKRAYLDLDINEDDFLDKFKYFKNLCDESDYELYKTYNFLYYASNCIEFNENYLGDSAFIFAKKMCEKYPQKEKEFLEIIKNKEGGIEYAFNLEPFLFKDANKYEDIKNELKQKALQ</sequence>
<dbReference type="RefSeq" id="WP_224325455.1">
    <property type="nucleotide sequence ID" value="NZ_JACGBB010000015.1"/>
</dbReference>
<dbReference type="Proteomes" id="UP000786183">
    <property type="component" value="Unassembled WGS sequence"/>
</dbReference>
<dbReference type="InterPro" id="IPR012675">
    <property type="entry name" value="Beta-grasp_dom_sf"/>
</dbReference>
<feature type="domain" description="DUF5644" evidence="1">
    <location>
        <begin position="103"/>
        <end position="202"/>
    </location>
</feature>
<organism evidence="2 3">
    <name type="scientific">Campylobacter canadensis</name>
    <dbReference type="NCBI Taxonomy" id="449520"/>
    <lineage>
        <taxon>Bacteria</taxon>
        <taxon>Pseudomonadati</taxon>
        <taxon>Campylobacterota</taxon>
        <taxon>Epsilonproteobacteria</taxon>
        <taxon>Campylobacterales</taxon>
        <taxon>Campylobacteraceae</taxon>
        <taxon>Campylobacter</taxon>
    </lineage>
</organism>
<dbReference type="EMBL" id="JACGBB010000015">
    <property type="protein sequence ID" value="MBZ7987792.1"/>
    <property type="molecule type" value="Genomic_DNA"/>
</dbReference>
<evidence type="ECO:0000313" key="3">
    <source>
        <dbReference type="Proteomes" id="UP000786183"/>
    </source>
</evidence>
<dbReference type="Gene3D" id="3.10.20.30">
    <property type="match status" value="1"/>
</dbReference>
<evidence type="ECO:0000259" key="1">
    <source>
        <dbReference type="Pfam" id="PF18712"/>
    </source>
</evidence>